<dbReference type="eggNOG" id="COG2334">
    <property type="taxonomic scope" value="Bacteria"/>
</dbReference>
<dbReference type="InterPro" id="IPR050249">
    <property type="entry name" value="Pseudomonas-type_ThrB"/>
</dbReference>
<dbReference type="GO" id="GO:0009088">
    <property type="term" value="P:threonine biosynthetic process"/>
    <property type="evidence" value="ECO:0007669"/>
    <property type="project" value="TreeGrafter"/>
</dbReference>
<evidence type="ECO:0000313" key="3">
    <source>
        <dbReference type="EMBL" id="BAM93208.1"/>
    </source>
</evidence>
<dbReference type="KEGG" id="aol:S58_72440"/>
<protein>
    <recommendedName>
        <fullName evidence="2">Aminoglycoside phosphotransferase domain-containing protein</fullName>
    </recommendedName>
</protein>
<dbReference type="Proteomes" id="UP000011841">
    <property type="component" value="Chromosome"/>
</dbReference>
<dbReference type="EMBL" id="AP012603">
    <property type="protein sequence ID" value="BAM93208.1"/>
    <property type="molecule type" value="Genomic_DNA"/>
</dbReference>
<reference evidence="3 4" key="1">
    <citation type="journal article" date="2013" name="Appl. Environ. Microbiol.">
        <title>Genome analysis suggests that the soil oligotrophic bacterium Agromonas oligotrophica (Bradyrhizobium oligotrophicum) is a nitrogen-fixing symbiont of Aeschynomene indica.</title>
        <authorList>
            <person name="Okubo T."/>
            <person name="Fukushima S."/>
            <person name="Itakura M."/>
            <person name="Oshima K."/>
            <person name="Longtonglang A."/>
            <person name="Teaumroong N."/>
            <person name="Mitsui H."/>
            <person name="Hattori M."/>
            <person name="Hattori R."/>
            <person name="Hattori T."/>
            <person name="Minamisawa K."/>
        </authorList>
    </citation>
    <scope>NUCLEOTIDE SEQUENCE [LARGE SCALE GENOMIC DNA]</scope>
    <source>
        <strain evidence="3 4">S58</strain>
    </source>
</reference>
<organism evidence="3 4">
    <name type="scientific">Bradyrhizobium oligotrophicum S58</name>
    <dbReference type="NCBI Taxonomy" id="1245469"/>
    <lineage>
        <taxon>Bacteria</taxon>
        <taxon>Pseudomonadati</taxon>
        <taxon>Pseudomonadota</taxon>
        <taxon>Alphaproteobacteria</taxon>
        <taxon>Hyphomicrobiales</taxon>
        <taxon>Nitrobacteraceae</taxon>
        <taxon>Bradyrhizobium</taxon>
    </lineage>
</organism>
<accession>M4ZHA2</accession>
<dbReference type="Gene3D" id="3.90.1200.10">
    <property type="match status" value="1"/>
</dbReference>
<keyword evidence="4" id="KW-1185">Reference proteome</keyword>
<feature type="domain" description="Aminoglycoside phosphotransferase" evidence="2">
    <location>
        <begin position="35"/>
        <end position="249"/>
    </location>
</feature>
<dbReference type="PATRIC" id="fig|1245469.3.peg.7403"/>
<name>M4ZHA2_9BRAD</name>
<dbReference type="InterPro" id="IPR002575">
    <property type="entry name" value="Aminoglycoside_PTrfase"/>
</dbReference>
<dbReference type="SUPFAM" id="SSF56112">
    <property type="entry name" value="Protein kinase-like (PK-like)"/>
    <property type="match status" value="1"/>
</dbReference>
<dbReference type="InterPro" id="IPR011009">
    <property type="entry name" value="Kinase-like_dom_sf"/>
</dbReference>
<dbReference type="PANTHER" id="PTHR21064:SF6">
    <property type="entry name" value="AMINOGLYCOSIDE PHOSPHOTRANSFERASE DOMAIN-CONTAINING PROTEIN"/>
    <property type="match status" value="1"/>
</dbReference>
<evidence type="ECO:0000259" key="2">
    <source>
        <dbReference type="Pfam" id="PF01636"/>
    </source>
</evidence>
<dbReference type="STRING" id="1245469.S58_72440"/>
<dbReference type="AlphaFoldDB" id="M4ZHA2"/>
<comment type="similarity">
    <text evidence="1">Belongs to the pseudomonas-type ThrB family.</text>
</comment>
<proteinExistence type="inferred from homology"/>
<evidence type="ECO:0000256" key="1">
    <source>
        <dbReference type="ARBA" id="ARBA00038240"/>
    </source>
</evidence>
<dbReference type="HOGENOM" id="CLU_044821_1_0_5"/>
<evidence type="ECO:0000313" key="4">
    <source>
        <dbReference type="Proteomes" id="UP000011841"/>
    </source>
</evidence>
<sequence length="344" mass="39271">MTGPDQPADWQWSLDPPLLRDALSRFGCKPETAEPVGSFISKVYACQREHDWIALKITPDWFHDRNEILAELDFIIFLDRNNVPVLRPVRSDGNQLVEVIPSDDADLLAYASQWIDGEAVEGPDWTADYFRRAGAMMGHIHAASTLYPTVRKRQRRPHWDHDDYYEERLARLPARLSHIAANARQLVERLRGLPSDPAHFGLLHGDMNVGNLLCCDDGSMRVIDFENCYYGWFMDDIAAALYYTAHDRWEYFPGDTYLQWSAANGLAPDGAAFGNFYLTHFLEGYTSVRPVGGEWIARIPDFLHLRHLDEFLAKFDGSPSLFDAEGNRATLESYVRELEAGIFL</sequence>
<dbReference type="PANTHER" id="PTHR21064">
    <property type="entry name" value="AMINOGLYCOSIDE PHOSPHOTRANSFERASE DOMAIN-CONTAINING PROTEIN-RELATED"/>
    <property type="match status" value="1"/>
</dbReference>
<gene>
    <name evidence="3" type="ORF">S58_72440</name>
</gene>
<dbReference type="Pfam" id="PF01636">
    <property type="entry name" value="APH"/>
    <property type="match status" value="1"/>
</dbReference>
<dbReference type="GO" id="GO:0004413">
    <property type="term" value="F:homoserine kinase activity"/>
    <property type="evidence" value="ECO:0007669"/>
    <property type="project" value="TreeGrafter"/>
</dbReference>